<protein>
    <submittedName>
        <fullName evidence="2">Uncharacterized protein</fullName>
    </submittedName>
</protein>
<name>A0A8S5PGQ4_9CAUD</name>
<reference evidence="2" key="1">
    <citation type="journal article" date="2021" name="Proc. Natl. Acad. Sci. U.S.A.">
        <title>A Catalog of Tens of Thousands of Viruses from Human Metagenomes Reveals Hidden Associations with Chronic Diseases.</title>
        <authorList>
            <person name="Tisza M.J."/>
            <person name="Buck C.B."/>
        </authorList>
    </citation>
    <scope>NUCLEOTIDE SEQUENCE</scope>
    <source>
        <strain evidence="2">CtrEg9</strain>
    </source>
</reference>
<evidence type="ECO:0000313" key="2">
    <source>
        <dbReference type="EMBL" id="DAE05797.1"/>
    </source>
</evidence>
<dbReference type="EMBL" id="BK015417">
    <property type="protein sequence ID" value="DAE05797.1"/>
    <property type="molecule type" value="Genomic_DNA"/>
</dbReference>
<sequence>MVHAGRPSRAKGYRRPAHQKRGPAGRVLPAVLHAPRQRGRS</sequence>
<proteinExistence type="predicted"/>
<evidence type="ECO:0000256" key="1">
    <source>
        <dbReference type="SAM" id="MobiDB-lite"/>
    </source>
</evidence>
<feature type="region of interest" description="Disordered" evidence="1">
    <location>
        <begin position="1"/>
        <end position="41"/>
    </location>
</feature>
<organism evidence="2">
    <name type="scientific">Siphoviridae sp. ctrEg9</name>
    <dbReference type="NCBI Taxonomy" id="2825688"/>
    <lineage>
        <taxon>Viruses</taxon>
        <taxon>Duplodnaviria</taxon>
        <taxon>Heunggongvirae</taxon>
        <taxon>Uroviricota</taxon>
        <taxon>Caudoviricetes</taxon>
    </lineage>
</organism>
<accession>A0A8S5PGQ4</accession>
<feature type="compositionally biased region" description="Basic residues" evidence="1">
    <location>
        <begin position="1"/>
        <end position="23"/>
    </location>
</feature>